<feature type="region of interest" description="Disordered" evidence="1">
    <location>
        <begin position="258"/>
        <end position="334"/>
    </location>
</feature>
<evidence type="ECO:0008006" key="4">
    <source>
        <dbReference type="Google" id="ProtNLM"/>
    </source>
</evidence>
<feature type="region of interest" description="Disordered" evidence="1">
    <location>
        <begin position="1"/>
        <end position="99"/>
    </location>
</feature>
<comment type="caution">
    <text evidence="2">The sequence shown here is derived from an EMBL/GenBank/DDBJ whole genome shotgun (WGS) entry which is preliminary data.</text>
</comment>
<evidence type="ECO:0000313" key="3">
    <source>
        <dbReference type="Proteomes" id="UP000256645"/>
    </source>
</evidence>
<feature type="compositionally biased region" description="Low complexity" evidence="1">
    <location>
        <begin position="24"/>
        <end position="53"/>
    </location>
</feature>
<proteinExistence type="predicted"/>
<organism evidence="2 3">
    <name type="scientific">Coleophoma cylindrospora</name>
    <dbReference type="NCBI Taxonomy" id="1849047"/>
    <lineage>
        <taxon>Eukaryota</taxon>
        <taxon>Fungi</taxon>
        <taxon>Dikarya</taxon>
        <taxon>Ascomycota</taxon>
        <taxon>Pezizomycotina</taxon>
        <taxon>Leotiomycetes</taxon>
        <taxon>Helotiales</taxon>
        <taxon>Dermateaceae</taxon>
        <taxon>Coleophoma</taxon>
    </lineage>
</organism>
<dbReference type="EMBL" id="PDLM01000008">
    <property type="protein sequence ID" value="RDW71043.1"/>
    <property type="molecule type" value="Genomic_DNA"/>
</dbReference>
<feature type="compositionally biased region" description="Pro residues" evidence="1">
    <location>
        <begin position="286"/>
        <end position="298"/>
    </location>
</feature>
<reference evidence="2 3" key="1">
    <citation type="journal article" date="2018" name="IMA Fungus">
        <title>IMA Genome-F 9: Draft genome sequence of Annulohypoxylon stygium, Aspergillus mulundensis, Berkeleyomyces basicola (syn. Thielaviopsis basicola), Ceratocystis smalleyi, two Cercospora beticola strains, Coleophoma cylindrospora, Fusarium fracticaudum, Phialophora cf. hyalina, and Morchella septimelata.</title>
        <authorList>
            <person name="Wingfield B.D."/>
            <person name="Bills G.F."/>
            <person name="Dong Y."/>
            <person name="Huang W."/>
            <person name="Nel W.J."/>
            <person name="Swalarsk-Parry B.S."/>
            <person name="Vaghefi N."/>
            <person name="Wilken P.M."/>
            <person name="An Z."/>
            <person name="de Beer Z.W."/>
            <person name="De Vos L."/>
            <person name="Chen L."/>
            <person name="Duong T.A."/>
            <person name="Gao Y."/>
            <person name="Hammerbacher A."/>
            <person name="Kikkert J.R."/>
            <person name="Li Y."/>
            <person name="Li H."/>
            <person name="Li K."/>
            <person name="Li Q."/>
            <person name="Liu X."/>
            <person name="Ma X."/>
            <person name="Naidoo K."/>
            <person name="Pethybridge S.J."/>
            <person name="Sun J."/>
            <person name="Steenkamp E.T."/>
            <person name="van der Nest M.A."/>
            <person name="van Wyk S."/>
            <person name="Wingfield M.J."/>
            <person name="Xiong C."/>
            <person name="Yue Q."/>
            <person name="Zhang X."/>
        </authorList>
    </citation>
    <scope>NUCLEOTIDE SEQUENCE [LARGE SCALE GENOMIC DNA]</scope>
    <source>
        <strain evidence="2 3">BP6252</strain>
    </source>
</reference>
<protein>
    <recommendedName>
        <fullName evidence="4">Methyltransferase type 11 domain-containing protein</fullName>
    </recommendedName>
</protein>
<feature type="compositionally biased region" description="Polar residues" evidence="1">
    <location>
        <begin position="212"/>
        <end position="230"/>
    </location>
</feature>
<feature type="compositionally biased region" description="Low complexity" evidence="1">
    <location>
        <begin position="299"/>
        <end position="310"/>
    </location>
</feature>
<feature type="region of interest" description="Disordered" evidence="1">
    <location>
        <begin position="212"/>
        <end position="241"/>
    </location>
</feature>
<name>A0A3D8RAG4_9HELO</name>
<gene>
    <name evidence="2" type="ORF">BP6252_07606</name>
</gene>
<sequence length="656" mass="72859">MFDVSWSDPERETVAQRRTRKEQQAAAATTQSSSSSVRSSKSSKSIESTRQSTTRVSLLTFLNGNRKDKKNAKEGIIRSTSSSRLATARPVIKDESHASRRYSSYVEQIDPVQEDPTTPRAVDDNAFFMSTHDHTSRHSRQTDTSIFSARTEDSIATNTSWGSTVETSRKPSLVQPLSPNSFVTQTTEVTVSSSTASVQEVEQVATVVHISSNGNHQVEVNNGQPKQTDSPDPFKGGVMHGSSETLSAAAEQELLEPSKWPNWQPPESWKHEDDEPILPVHSTPPELSPAPPLSPLPSLPRSSFSSTTTKRSSRRKGKKDRQIPSELSHLQKSIRMKEAATPKIMLERLKEEWMVNVDASVYRELELEKQLWMLTALRAQNKDDDTDSIPSPGLSIDTSSSTLMSRPVKILSLFENHASASFLSALNATCELHHLSTTPLSPTSYPNVYPLLLHTPGQYLPYANSNFEAIHSFSLASGVLPSASIPPMLSEIHRCLTPGTGRLHLTIIDPSPCAGTLGPRLRTWLETNLITNLERQFRCINPSRLFPIWLADAGLRAEGSTIRNNRFRAVVPDDQHNSSWSFGFSSGGVGVGGENHGDLRLSDELASMVGRMLWKECWGGWVEGREWWWEDAEVVEECARMGTVWEYFVIEGVRDN</sequence>
<feature type="compositionally biased region" description="Polar residues" evidence="1">
    <location>
        <begin position="54"/>
        <end position="63"/>
    </location>
</feature>
<accession>A0A3D8RAG4</accession>
<evidence type="ECO:0000256" key="1">
    <source>
        <dbReference type="SAM" id="MobiDB-lite"/>
    </source>
</evidence>
<evidence type="ECO:0000313" key="2">
    <source>
        <dbReference type="EMBL" id="RDW71043.1"/>
    </source>
</evidence>
<dbReference type="OrthoDB" id="3902588at2759"/>
<dbReference type="Proteomes" id="UP000256645">
    <property type="component" value="Unassembled WGS sequence"/>
</dbReference>
<keyword evidence="3" id="KW-1185">Reference proteome</keyword>
<dbReference type="AlphaFoldDB" id="A0A3D8RAG4"/>
<feature type="compositionally biased region" description="Low complexity" evidence="1">
    <location>
        <begin position="78"/>
        <end position="89"/>
    </location>
</feature>